<dbReference type="Proteomes" id="UP000886129">
    <property type="component" value="Unassembled WGS sequence"/>
</dbReference>
<dbReference type="Gene3D" id="3.30.450.40">
    <property type="match status" value="1"/>
</dbReference>
<comment type="caution">
    <text evidence="3">The sequence shown here is derived from an EMBL/GenBank/DDBJ whole genome shotgun (WGS) entry which is preliminary data.</text>
</comment>
<dbReference type="AlphaFoldDB" id="A0A7C5I1P1"/>
<name>A0A7C5I1P1_9BACT</name>
<dbReference type="EMBL" id="DRTH01000053">
    <property type="protein sequence ID" value="HHF08328.1"/>
    <property type="molecule type" value="Genomic_DNA"/>
</dbReference>
<protein>
    <submittedName>
        <fullName evidence="3">GAF domain-containing protein</fullName>
    </submittedName>
</protein>
<gene>
    <name evidence="3" type="ORF">ENL26_00960</name>
</gene>
<comment type="similarity">
    <text evidence="1">Belongs to the free Met sulfoxide reductase family.</text>
</comment>
<dbReference type="GO" id="GO:0033745">
    <property type="term" value="F:L-methionine-(R)-S-oxide reductase activity"/>
    <property type="evidence" value="ECO:0007669"/>
    <property type="project" value="TreeGrafter"/>
</dbReference>
<dbReference type="Pfam" id="PF01590">
    <property type="entry name" value="GAF"/>
    <property type="match status" value="1"/>
</dbReference>
<organism evidence="3">
    <name type="scientific">Kosmotoga arenicorallina</name>
    <dbReference type="NCBI Taxonomy" id="688066"/>
    <lineage>
        <taxon>Bacteria</taxon>
        <taxon>Thermotogati</taxon>
        <taxon>Thermotogota</taxon>
        <taxon>Thermotogae</taxon>
        <taxon>Kosmotogales</taxon>
        <taxon>Kosmotogaceae</taxon>
        <taxon>Kosmotoga</taxon>
    </lineage>
</organism>
<sequence length="322" mass="37688">MRSILRDFSEEFFKILSFPKEKWFSFWLEYRKDHPRIWEEYLMKNCMSERDVEKTLAGMERRELDYLHQRWLSLGSEVKSTVLKNLKNLSGFLELSREDFVVFLMVAFGKTESTVVPTSRGHVVMIDLLSLSRKGMLDSVDDFIIEKMKEFKTYREYMVSKDTDEEEKVEKFKKLFTLLQSALNPLSGEEALREVVKLLDHYVEYYNWTGFYLVSSKKQLELGPFIGEPTEHVKIKFGQGICGQAAESKEIFVVPDVSREKNYLSCSDKTKSEIVVPIIDMGNIIGEIDIDSHHIDAFSAVDEEFLEKICEFLVKSEKLKRQ</sequence>
<feature type="domain" description="GAF" evidence="2">
    <location>
        <begin position="187"/>
        <end position="320"/>
    </location>
</feature>
<evidence type="ECO:0000313" key="3">
    <source>
        <dbReference type="EMBL" id="HHF08328.1"/>
    </source>
</evidence>
<dbReference type="PANTHER" id="PTHR21021:SF15">
    <property type="entry name" value="FREE METHIONINE-R-SULFOXIDE REDUCTASE"/>
    <property type="match status" value="1"/>
</dbReference>
<dbReference type="PANTHER" id="PTHR21021">
    <property type="entry name" value="GAF/PUTATIVE CYTOSKELETAL PROTEIN"/>
    <property type="match status" value="1"/>
</dbReference>
<dbReference type="InterPro" id="IPR051330">
    <property type="entry name" value="Phosphatase_reg/MetRdx"/>
</dbReference>
<evidence type="ECO:0000256" key="1">
    <source>
        <dbReference type="ARBA" id="ARBA00038454"/>
    </source>
</evidence>
<evidence type="ECO:0000259" key="2">
    <source>
        <dbReference type="SMART" id="SM00065"/>
    </source>
</evidence>
<dbReference type="SUPFAM" id="SSF55781">
    <property type="entry name" value="GAF domain-like"/>
    <property type="match status" value="1"/>
</dbReference>
<dbReference type="InterPro" id="IPR029016">
    <property type="entry name" value="GAF-like_dom_sf"/>
</dbReference>
<dbReference type="SMART" id="SM00065">
    <property type="entry name" value="GAF"/>
    <property type="match status" value="1"/>
</dbReference>
<proteinExistence type="inferred from homology"/>
<reference evidence="3" key="1">
    <citation type="journal article" date="2020" name="mSystems">
        <title>Genome- and Community-Level Interaction Insights into Carbon Utilization and Element Cycling Functions of Hydrothermarchaeota in Hydrothermal Sediment.</title>
        <authorList>
            <person name="Zhou Z."/>
            <person name="Liu Y."/>
            <person name="Xu W."/>
            <person name="Pan J."/>
            <person name="Luo Z.H."/>
            <person name="Li M."/>
        </authorList>
    </citation>
    <scope>NUCLEOTIDE SEQUENCE [LARGE SCALE GENOMIC DNA]</scope>
    <source>
        <strain evidence="3">HyVt-80</strain>
    </source>
</reference>
<accession>A0A7C5I1P1</accession>
<dbReference type="GO" id="GO:0005829">
    <property type="term" value="C:cytosol"/>
    <property type="evidence" value="ECO:0007669"/>
    <property type="project" value="TreeGrafter"/>
</dbReference>
<dbReference type="InterPro" id="IPR003018">
    <property type="entry name" value="GAF"/>
</dbReference>